<proteinExistence type="predicted"/>
<dbReference type="EMBL" id="RQYN01000021">
    <property type="protein sequence ID" value="RRD75270.1"/>
    <property type="molecule type" value="Genomic_DNA"/>
</dbReference>
<accession>A0A3P1YYY6</accession>
<name>A0A3P1YYY6_TANFO</name>
<protein>
    <submittedName>
        <fullName evidence="1">Uncharacterized protein</fullName>
    </submittedName>
</protein>
<organism evidence="1 2">
    <name type="scientific">Tannerella forsythia</name>
    <name type="common">Bacteroides forsythus</name>
    <dbReference type="NCBI Taxonomy" id="28112"/>
    <lineage>
        <taxon>Bacteria</taxon>
        <taxon>Pseudomonadati</taxon>
        <taxon>Bacteroidota</taxon>
        <taxon>Bacteroidia</taxon>
        <taxon>Bacteroidales</taxon>
        <taxon>Tannerellaceae</taxon>
        <taxon>Tannerella</taxon>
    </lineage>
</organism>
<reference evidence="1 2" key="1">
    <citation type="submission" date="2018-11" db="EMBL/GenBank/DDBJ databases">
        <title>Genomes From Bacteria Associated with the Canine Oral Cavity: a Test Case for Automated Genome-Based Taxonomic Assignment.</title>
        <authorList>
            <person name="Coil D.A."/>
            <person name="Jospin G."/>
            <person name="Darling A.E."/>
            <person name="Wallis C."/>
            <person name="Davis I.J."/>
            <person name="Harris S."/>
            <person name="Eisen J.A."/>
            <person name="Holcombe L.J."/>
            <person name="O'Flynn C."/>
        </authorList>
    </citation>
    <scope>NUCLEOTIDE SEQUENCE [LARGE SCALE GENOMIC DNA]</scope>
    <source>
        <strain evidence="1 2">OH1426_COT-023</strain>
    </source>
</reference>
<sequence length="341" mass="37157">MALLINATLGFATALAVGAPPVVGAMGACALGTLTGGGSGSLNAGVLVEVWTGELIKKLQEDERGTWLEGIPDYSRFAENDVIHMVDVGGDPDVLIDNTSYPIDVQALTDTDVVFKLAKFQTKATPITDDELYALSYDKMASVKERHGDAITETKFKKGVHALAPDSHTAKTPVLKTTGDIEDGSGSGRKRFTRHDIIEMKKAFDKMGVPQKGRRLVLCPDHVADLLENDQKFAGQYYNYTTGRISNLYSFDIYEETDCPTYNQAGAKQALGTASVGGSIYQASVAFYTKRVFKATGSTKFYYSEAAKDPLYQRSLVNYRHRFIALPKKKEAIGAIYSAYV</sequence>
<dbReference type="AlphaFoldDB" id="A0A3P1YYY6"/>
<comment type="caution">
    <text evidence="1">The sequence shown here is derived from an EMBL/GenBank/DDBJ whole genome shotgun (WGS) entry which is preliminary data.</text>
</comment>
<dbReference type="Proteomes" id="UP000279860">
    <property type="component" value="Unassembled WGS sequence"/>
</dbReference>
<gene>
    <name evidence="1" type="ORF">EII41_06970</name>
</gene>
<evidence type="ECO:0000313" key="1">
    <source>
        <dbReference type="EMBL" id="RRD75270.1"/>
    </source>
</evidence>
<evidence type="ECO:0000313" key="2">
    <source>
        <dbReference type="Proteomes" id="UP000279860"/>
    </source>
</evidence>